<protein>
    <submittedName>
        <fullName evidence="1">Uncharacterized protein</fullName>
    </submittedName>
</protein>
<organism evidence="1 2">
    <name type="scientific">Rotaria magnacalcarata</name>
    <dbReference type="NCBI Taxonomy" id="392030"/>
    <lineage>
        <taxon>Eukaryota</taxon>
        <taxon>Metazoa</taxon>
        <taxon>Spiralia</taxon>
        <taxon>Gnathifera</taxon>
        <taxon>Rotifera</taxon>
        <taxon>Eurotatoria</taxon>
        <taxon>Bdelloidea</taxon>
        <taxon>Philodinida</taxon>
        <taxon>Philodinidae</taxon>
        <taxon>Rotaria</taxon>
    </lineage>
</organism>
<feature type="non-terminal residue" evidence="1">
    <location>
        <position position="1"/>
    </location>
</feature>
<evidence type="ECO:0000313" key="1">
    <source>
        <dbReference type="EMBL" id="CAF4383097.1"/>
    </source>
</evidence>
<dbReference type="Proteomes" id="UP000663866">
    <property type="component" value="Unassembled WGS sequence"/>
</dbReference>
<dbReference type="EMBL" id="CAJOBG010039212">
    <property type="protein sequence ID" value="CAF4383097.1"/>
    <property type="molecule type" value="Genomic_DNA"/>
</dbReference>
<gene>
    <name evidence="1" type="ORF">OVN521_LOCUS33836</name>
</gene>
<keyword evidence="2" id="KW-1185">Reference proteome</keyword>
<evidence type="ECO:0000313" key="2">
    <source>
        <dbReference type="Proteomes" id="UP000663866"/>
    </source>
</evidence>
<comment type="caution">
    <text evidence="1">The sequence shown here is derived from an EMBL/GenBank/DDBJ whole genome shotgun (WGS) entry which is preliminary data.</text>
</comment>
<dbReference type="AlphaFoldDB" id="A0A820MYT4"/>
<reference evidence="1" key="1">
    <citation type="submission" date="2021-02" db="EMBL/GenBank/DDBJ databases">
        <authorList>
            <person name="Nowell W R."/>
        </authorList>
    </citation>
    <scope>NUCLEOTIDE SEQUENCE</scope>
</reference>
<sequence length="128" mass="14677">YLQENNDTGAAQIRLNNIGILAMSINQEDLHWRIDLFDVRMQRIHCGIPLTNNGTADLWDIPFISLNNNEWLVMDLRSMPQMLLLVDKNGKIQQQVERGGSNVALMGRTYLVLRDSTGLQLYKFSQES</sequence>
<name>A0A820MYT4_9BILA</name>
<accession>A0A820MYT4</accession>
<proteinExistence type="predicted"/>